<dbReference type="EMBL" id="MFJR01000011">
    <property type="protein sequence ID" value="OGG26334.1"/>
    <property type="molecule type" value="Genomic_DNA"/>
</dbReference>
<dbReference type="AlphaFoldDB" id="A0A1F6ANR5"/>
<dbReference type="PANTHER" id="PTHR13947">
    <property type="entry name" value="GNAT FAMILY N-ACETYLTRANSFERASE"/>
    <property type="match status" value="1"/>
</dbReference>
<dbReference type="PANTHER" id="PTHR13947:SF37">
    <property type="entry name" value="LD18367P"/>
    <property type="match status" value="1"/>
</dbReference>
<dbReference type="PROSITE" id="PS51186">
    <property type="entry name" value="GNAT"/>
    <property type="match status" value="1"/>
</dbReference>
<dbReference type="InterPro" id="IPR050769">
    <property type="entry name" value="NAT_camello-type"/>
</dbReference>
<evidence type="ECO:0000256" key="1">
    <source>
        <dbReference type="ARBA" id="ARBA00022679"/>
    </source>
</evidence>
<reference evidence="3 4" key="1">
    <citation type="journal article" date="2016" name="Nat. Commun.">
        <title>Thousands of microbial genomes shed light on interconnected biogeochemical processes in an aquifer system.</title>
        <authorList>
            <person name="Anantharaman K."/>
            <person name="Brown C.T."/>
            <person name="Hug L.A."/>
            <person name="Sharon I."/>
            <person name="Castelle C.J."/>
            <person name="Probst A.J."/>
            <person name="Thomas B.C."/>
            <person name="Singh A."/>
            <person name="Wilkins M.J."/>
            <person name="Karaoz U."/>
            <person name="Brodie E.L."/>
            <person name="Williams K.H."/>
            <person name="Hubbard S.S."/>
            <person name="Banfield J.F."/>
        </authorList>
    </citation>
    <scope>NUCLEOTIDE SEQUENCE [LARGE SCALE GENOMIC DNA]</scope>
</reference>
<feature type="domain" description="N-acetyltransferase" evidence="2">
    <location>
        <begin position="1"/>
        <end position="147"/>
    </location>
</feature>
<protein>
    <recommendedName>
        <fullName evidence="2">N-acetyltransferase domain-containing protein</fullName>
    </recommendedName>
</protein>
<keyword evidence="1" id="KW-0808">Transferase</keyword>
<evidence type="ECO:0000259" key="2">
    <source>
        <dbReference type="PROSITE" id="PS51186"/>
    </source>
</evidence>
<dbReference type="Gene3D" id="3.40.630.30">
    <property type="match status" value="1"/>
</dbReference>
<name>A0A1F6ANR5_9BACT</name>
<organism evidence="3 4">
    <name type="scientific">Candidatus Gottesmanbacteria bacterium RIFCSPLOWO2_01_FULL_39_12b</name>
    <dbReference type="NCBI Taxonomy" id="1798388"/>
    <lineage>
        <taxon>Bacteria</taxon>
        <taxon>Candidatus Gottesmaniibacteriota</taxon>
    </lineage>
</organism>
<dbReference type="Pfam" id="PF00583">
    <property type="entry name" value="Acetyltransf_1"/>
    <property type="match status" value="1"/>
</dbReference>
<sequence>MILREFGKSDQPKVKEFILGVLREFGFDHNLDLDFNLENPDKYYKNVGGIFYLLENNGEIIGTIAVKNIGNKKAEIKRLYINKDYRGQGLGLKLFDRALQFSKDSGFQSAKLDTWVRFKTAFSLYKKRGFKITKTVGEQIYMERKLR</sequence>
<dbReference type="CDD" id="cd04301">
    <property type="entry name" value="NAT_SF"/>
    <property type="match status" value="1"/>
</dbReference>
<dbReference type="SUPFAM" id="SSF55729">
    <property type="entry name" value="Acyl-CoA N-acyltransferases (Nat)"/>
    <property type="match status" value="1"/>
</dbReference>
<evidence type="ECO:0000313" key="4">
    <source>
        <dbReference type="Proteomes" id="UP000176609"/>
    </source>
</evidence>
<evidence type="ECO:0000313" key="3">
    <source>
        <dbReference type="EMBL" id="OGG26334.1"/>
    </source>
</evidence>
<dbReference type="InterPro" id="IPR016181">
    <property type="entry name" value="Acyl_CoA_acyltransferase"/>
</dbReference>
<accession>A0A1F6ANR5</accession>
<dbReference type="InterPro" id="IPR000182">
    <property type="entry name" value="GNAT_dom"/>
</dbReference>
<dbReference type="GO" id="GO:0008080">
    <property type="term" value="F:N-acetyltransferase activity"/>
    <property type="evidence" value="ECO:0007669"/>
    <property type="project" value="InterPro"/>
</dbReference>
<dbReference type="Proteomes" id="UP000176609">
    <property type="component" value="Unassembled WGS sequence"/>
</dbReference>
<proteinExistence type="predicted"/>
<gene>
    <name evidence="3" type="ORF">A2960_05555</name>
</gene>
<comment type="caution">
    <text evidence="3">The sequence shown here is derived from an EMBL/GenBank/DDBJ whole genome shotgun (WGS) entry which is preliminary data.</text>
</comment>